<feature type="active site" evidence="13">
    <location>
        <position position="140"/>
    </location>
</feature>
<dbReference type="GO" id="GO:0006281">
    <property type="term" value="P:DNA repair"/>
    <property type="evidence" value="ECO:0007669"/>
    <property type="project" value="UniProtKB-UniRule"/>
</dbReference>
<evidence type="ECO:0000256" key="9">
    <source>
        <dbReference type="ARBA" id="ARBA00023125"/>
    </source>
</evidence>
<keyword evidence="8 13" id="KW-0460">Magnesium</keyword>
<comment type="similarity">
    <text evidence="1 13">Belongs to the RuvC family.</text>
</comment>
<keyword evidence="4 13" id="KW-0479">Metal-binding</keyword>
<sequence>MRILGIDPGLQKTGWAIIEAEDNRLRYITCGLIKTDADLTLPERLAQIDHGMQEVLRGFGPEQAAIEETFVNMNASSSLKLQCARGVAMVVPARQGIPVHEYSANLVKKSIVGNGHATKDQVEMMVRTLLPMAGRSLGADEADAIAIAICHAHHATTRSRFGDIMAGVVR</sequence>
<comment type="function">
    <text evidence="13">The RuvA-RuvB-RuvC complex processes Holliday junction (HJ) DNA during genetic recombination and DNA repair. Endonuclease that resolves HJ intermediates. Cleaves cruciform DNA by making single-stranded nicks across the HJ at symmetrical positions within the homologous arms, yielding a 5'-phosphate and a 3'-hydroxyl group; requires a central core of homology in the junction. The consensus cleavage sequence is 5'-(A/T)TT(C/G)-3'. Cleavage occurs on the 3'-side of the TT dinucleotide at the point of strand exchange. HJ branch migration catalyzed by RuvA-RuvB allows RuvC to scan DNA until it finds its consensus sequence, where it cleaves and resolves the cruciform DNA.</text>
</comment>
<dbReference type="GO" id="GO:0005737">
    <property type="term" value="C:cytoplasm"/>
    <property type="evidence" value="ECO:0007669"/>
    <property type="project" value="UniProtKB-SubCell"/>
</dbReference>
<dbReference type="GO" id="GO:0003677">
    <property type="term" value="F:DNA binding"/>
    <property type="evidence" value="ECO:0007669"/>
    <property type="project" value="UniProtKB-KW"/>
</dbReference>
<name>A0A2W5PYN5_9BACT</name>
<dbReference type="SUPFAM" id="SSF53098">
    <property type="entry name" value="Ribonuclease H-like"/>
    <property type="match status" value="1"/>
</dbReference>
<dbReference type="PROSITE" id="PS01321">
    <property type="entry name" value="RUVC"/>
    <property type="match status" value="1"/>
</dbReference>
<keyword evidence="2 13" id="KW-0963">Cytoplasm</keyword>
<keyword evidence="9 13" id="KW-0238">DNA-binding</keyword>
<organism evidence="15 16">
    <name type="scientific">Micavibrio aeruginosavorus</name>
    <dbReference type="NCBI Taxonomy" id="349221"/>
    <lineage>
        <taxon>Bacteria</taxon>
        <taxon>Pseudomonadati</taxon>
        <taxon>Bdellovibrionota</taxon>
        <taxon>Bdellovibrionia</taxon>
        <taxon>Bdellovibrionales</taxon>
        <taxon>Pseudobdellovibrionaceae</taxon>
        <taxon>Micavibrio</taxon>
    </lineage>
</organism>
<gene>
    <name evidence="13" type="primary">ruvC</name>
    <name evidence="15" type="ORF">DI551_10665</name>
</gene>
<dbReference type="PANTHER" id="PTHR30194">
    <property type="entry name" value="CROSSOVER JUNCTION ENDODEOXYRIBONUCLEASE RUVC"/>
    <property type="match status" value="1"/>
</dbReference>
<dbReference type="GO" id="GO:0008821">
    <property type="term" value="F:crossover junction DNA endonuclease activity"/>
    <property type="evidence" value="ECO:0007669"/>
    <property type="project" value="UniProtKB-UniRule"/>
</dbReference>
<dbReference type="InterPro" id="IPR020563">
    <property type="entry name" value="X-over_junc_endoDNase_Mg_BS"/>
</dbReference>
<evidence type="ECO:0000256" key="8">
    <source>
        <dbReference type="ARBA" id="ARBA00022842"/>
    </source>
</evidence>
<evidence type="ECO:0000256" key="10">
    <source>
        <dbReference type="ARBA" id="ARBA00023172"/>
    </source>
</evidence>
<comment type="caution">
    <text evidence="15">The sequence shown here is derived from an EMBL/GenBank/DDBJ whole genome shotgun (WGS) entry which is preliminary data.</text>
</comment>
<evidence type="ECO:0000256" key="14">
    <source>
        <dbReference type="NCBIfam" id="TIGR00228"/>
    </source>
</evidence>
<proteinExistence type="inferred from homology"/>
<keyword evidence="3 13" id="KW-0540">Nuclease</keyword>
<keyword evidence="10 13" id="KW-0233">DNA recombination</keyword>
<evidence type="ECO:0000256" key="11">
    <source>
        <dbReference type="ARBA" id="ARBA00023204"/>
    </source>
</evidence>
<dbReference type="FunFam" id="3.30.420.10:FF:000002">
    <property type="entry name" value="Crossover junction endodeoxyribonuclease RuvC"/>
    <property type="match status" value="1"/>
</dbReference>
<dbReference type="GO" id="GO:0000287">
    <property type="term" value="F:magnesium ion binding"/>
    <property type="evidence" value="ECO:0007669"/>
    <property type="project" value="UniProtKB-UniRule"/>
</dbReference>
<dbReference type="NCBIfam" id="TIGR00228">
    <property type="entry name" value="ruvC"/>
    <property type="match status" value="1"/>
</dbReference>
<dbReference type="InterPro" id="IPR036397">
    <property type="entry name" value="RNaseH_sf"/>
</dbReference>
<keyword evidence="6 13" id="KW-0227">DNA damage</keyword>
<accession>A0A2W5PYN5</accession>
<dbReference type="CDD" id="cd16962">
    <property type="entry name" value="RuvC"/>
    <property type="match status" value="1"/>
</dbReference>
<dbReference type="PANTHER" id="PTHR30194:SF3">
    <property type="entry name" value="CROSSOVER JUNCTION ENDODEOXYRIBONUCLEASE RUVC"/>
    <property type="match status" value="1"/>
</dbReference>
<dbReference type="GO" id="GO:0006310">
    <property type="term" value="P:DNA recombination"/>
    <property type="evidence" value="ECO:0007669"/>
    <property type="project" value="UniProtKB-UniRule"/>
</dbReference>
<dbReference type="InterPro" id="IPR012337">
    <property type="entry name" value="RNaseH-like_sf"/>
</dbReference>
<dbReference type="PRINTS" id="PR00696">
    <property type="entry name" value="RSOLVASERUVC"/>
</dbReference>
<feature type="binding site" evidence="13">
    <location>
        <position position="7"/>
    </location>
    <ligand>
        <name>Mg(2+)</name>
        <dbReference type="ChEBI" id="CHEBI:18420"/>
        <label>1</label>
    </ligand>
</feature>
<comment type="catalytic activity">
    <reaction evidence="12 13">
        <text>Endonucleolytic cleavage at a junction such as a reciprocal single-stranded crossover between two homologous DNA duplexes (Holliday junction).</text>
        <dbReference type="EC" id="3.1.21.10"/>
    </reaction>
</comment>
<keyword evidence="7 13" id="KW-0378">Hydrolase</keyword>
<keyword evidence="5 13" id="KW-0255">Endonuclease</keyword>
<evidence type="ECO:0000256" key="5">
    <source>
        <dbReference type="ARBA" id="ARBA00022759"/>
    </source>
</evidence>
<comment type="cofactor">
    <cofactor evidence="13">
        <name>Mg(2+)</name>
        <dbReference type="ChEBI" id="CHEBI:18420"/>
    </cofactor>
    <text evidence="13">Binds 2 Mg(2+) ion per subunit.</text>
</comment>
<feature type="active site" evidence="13">
    <location>
        <position position="7"/>
    </location>
</feature>
<dbReference type="Gene3D" id="3.30.420.10">
    <property type="entry name" value="Ribonuclease H-like superfamily/Ribonuclease H"/>
    <property type="match status" value="1"/>
</dbReference>
<evidence type="ECO:0000313" key="15">
    <source>
        <dbReference type="EMBL" id="PZQ44170.1"/>
    </source>
</evidence>
<dbReference type="EC" id="3.1.21.10" evidence="13 14"/>
<dbReference type="GO" id="GO:0048476">
    <property type="term" value="C:Holliday junction resolvase complex"/>
    <property type="evidence" value="ECO:0007669"/>
    <property type="project" value="UniProtKB-UniRule"/>
</dbReference>
<evidence type="ECO:0000256" key="3">
    <source>
        <dbReference type="ARBA" id="ARBA00022722"/>
    </source>
</evidence>
<reference evidence="15 16" key="1">
    <citation type="submission" date="2017-08" db="EMBL/GenBank/DDBJ databases">
        <title>Infants hospitalized years apart are colonized by the same room-sourced microbial strains.</title>
        <authorList>
            <person name="Brooks B."/>
            <person name="Olm M.R."/>
            <person name="Firek B.A."/>
            <person name="Baker R."/>
            <person name="Thomas B.C."/>
            <person name="Morowitz M.J."/>
            <person name="Banfield J.F."/>
        </authorList>
    </citation>
    <scope>NUCLEOTIDE SEQUENCE [LARGE SCALE GENOMIC DNA]</scope>
    <source>
        <strain evidence="15">S2_005_002_R2_29</strain>
    </source>
</reference>
<evidence type="ECO:0000256" key="1">
    <source>
        <dbReference type="ARBA" id="ARBA00009518"/>
    </source>
</evidence>
<evidence type="ECO:0000256" key="6">
    <source>
        <dbReference type="ARBA" id="ARBA00022763"/>
    </source>
</evidence>
<feature type="binding site" evidence="13">
    <location>
        <position position="67"/>
    </location>
    <ligand>
        <name>Mg(2+)</name>
        <dbReference type="ChEBI" id="CHEBI:18420"/>
        <label>2</label>
    </ligand>
</feature>
<feature type="binding site" evidence="13">
    <location>
        <position position="140"/>
    </location>
    <ligand>
        <name>Mg(2+)</name>
        <dbReference type="ChEBI" id="CHEBI:18420"/>
        <label>1</label>
    </ligand>
</feature>
<protein>
    <recommendedName>
        <fullName evidence="13 14">Crossover junction endodeoxyribonuclease RuvC</fullName>
        <ecNumber evidence="13 14">3.1.21.10</ecNumber>
    </recommendedName>
    <alternativeName>
        <fullName evidence="13">Holliday junction nuclease RuvC</fullName>
    </alternativeName>
    <alternativeName>
        <fullName evidence="13">Holliday junction resolvase RuvC</fullName>
    </alternativeName>
</protein>
<dbReference type="AlphaFoldDB" id="A0A2W5PYN5"/>
<keyword evidence="11 13" id="KW-0234">DNA repair</keyword>
<evidence type="ECO:0000256" key="13">
    <source>
        <dbReference type="HAMAP-Rule" id="MF_00034"/>
    </source>
</evidence>
<evidence type="ECO:0000256" key="4">
    <source>
        <dbReference type="ARBA" id="ARBA00022723"/>
    </source>
</evidence>
<dbReference type="EMBL" id="QFQB01000106">
    <property type="protein sequence ID" value="PZQ44170.1"/>
    <property type="molecule type" value="Genomic_DNA"/>
</dbReference>
<comment type="subunit">
    <text evidence="13">Homodimer which binds Holliday junction (HJ) DNA. The HJ becomes 2-fold symmetrical on binding to RuvC with unstacked arms; it has a different conformation from HJ DNA in complex with RuvA. In the full resolvosome a probable DNA-RuvA(4)-RuvB(12)-RuvC(2) complex forms which resolves the HJ.</text>
</comment>
<evidence type="ECO:0000313" key="16">
    <source>
        <dbReference type="Proteomes" id="UP000249417"/>
    </source>
</evidence>
<dbReference type="HAMAP" id="MF_00034">
    <property type="entry name" value="RuvC"/>
    <property type="match status" value="1"/>
</dbReference>
<comment type="subcellular location">
    <subcellularLocation>
        <location evidence="13">Cytoplasm</location>
    </subcellularLocation>
</comment>
<evidence type="ECO:0000256" key="7">
    <source>
        <dbReference type="ARBA" id="ARBA00022801"/>
    </source>
</evidence>
<dbReference type="Proteomes" id="UP000249417">
    <property type="component" value="Unassembled WGS sequence"/>
</dbReference>
<dbReference type="InterPro" id="IPR002176">
    <property type="entry name" value="X-over_junc_endoDNase_RuvC"/>
</dbReference>
<feature type="active site" evidence="13">
    <location>
        <position position="67"/>
    </location>
</feature>
<evidence type="ECO:0000256" key="2">
    <source>
        <dbReference type="ARBA" id="ARBA00022490"/>
    </source>
</evidence>
<dbReference type="Pfam" id="PF02075">
    <property type="entry name" value="RuvC"/>
    <property type="match status" value="1"/>
</dbReference>
<evidence type="ECO:0000256" key="12">
    <source>
        <dbReference type="ARBA" id="ARBA00029354"/>
    </source>
</evidence>